<dbReference type="InterPro" id="IPR000600">
    <property type="entry name" value="ROK"/>
</dbReference>
<evidence type="ECO:0000313" key="2">
    <source>
        <dbReference type="Proteomes" id="UP000015103"/>
    </source>
</evidence>
<dbReference type="PANTHER" id="PTHR30489">
    <property type="entry name" value="LIPOPROTEIN-RELEASING SYSTEM TRANSMEMBRANE PROTEIN LOLE"/>
    <property type="match status" value="1"/>
</dbReference>
<dbReference type="InParanoid" id="T1I412"/>
<evidence type="ECO:0000313" key="1">
    <source>
        <dbReference type="EnsemblMetazoa" id="RPRC011031-PA"/>
    </source>
</evidence>
<dbReference type="EMBL" id="ACPB03028504">
    <property type="status" value="NOT_ANNOTATED_CDS"/>
    <property type="molecule type" value="Genomic_DNA"/>
</dbReference>
<proteinExistence type="predicted"/>
<protein>
    <submittedName>
        <fullName evidence="1">MacB_PCD domain-containing protein</fullName>
    </submittedName>
</protein>
<accession>T1I412</accession>
<dbReference type="InterPro" id="IPR051447">
    <property type="entry name" value="Lipoprotein-release_system"/>
</dbReference>
<dbReference type="eggNOG" id="ENOG502SHQ4">
    <property type="taxonomic scope" value="Eukaryota"/>
</dbReference>
<dbReference type="HOGENOM" id="CLU_1009405_0_0_1"/>
<dbReference type="PANTHER" id="PTHR30489:SF0">
    <property type="entry name" value="LIPOPROTEIN-RELEASING SYSTEM TRANSMEMBRANE PROTEIN LOLE"/>
    <property type="match status" value="1"/>
</dbReference>
<dbReference type="GO" id="GO:0044874">
    <property type="term" value="P:lipoprotein localization to outer membrane"/>
    <property type="evidence" value="ECO:0007669"/>
    <property type="project" value="TreeGrafter"/>
</dbReference>
<dbReference type="EnsemblMetazoa" id="RPRC011031-RA">
    <property type="protein sequence ID" value="RPRC011031-PA"/>
    <property type="gene ID" value="RPRC011031"/>
</dbReference>
<reference evidence="1" key="1">
    <citation type="submission" date="2015-05" db="UniProtKB">
        <authorList>
            <consortium name="EnsemblMetazoa"/>
        </authorList>
    </citation>
    <scope>IDENTIFICATION</scope>
</reference>
<name>T1I412_RHOPR</name>
<dbReference type="Pfam" id="PF00480">
    <property type="entry name" value="ROK"/>
    <property type="match status" value="1"/>
</dbReference>
<organism evidence="1 2">
    <name type="scientific">Rhodnius prolixus</name>
    <name type="common">Triatomid bug</name>
    <dbReference type="NCBI Taxonomy" id="13249"/>
    <lineage>
        <taxon>Eukaryota</taxon>
        <taxon>Metazoa</taxon>
        <taxon>Ecdysozoa</taxon>
        <taxon>Arthropoda</taxon>
        <taxon>Hexapoda</taxon>
        <taxon>Insecta</taxon>
        <taxon>Pterygota</taxon>
        <taxon>Neoptera</taxon>
        <taxon>Paraneoptera</taxon>
        <taxon>Hemiptera</taxon>
        <taxon>Heteroptera</taxon>
        <taxon>Panheteroptera</taxon>
        <taxon>Cimicomorpha</taxon>
        <taxon>Reduviidae</taxon>
        <taxon>Triatominae</taxon>
        <taxon>Rhodnius</taxon>
    </lineage>
</organism>
<dbReference type="InterPro" id="IPR043129">
    <property type="entry name" value="ATPase_NBD"/>
</dbReference>
<dbReference type="STRING" id="13249.T1I412"/>
<dbReference type="Proteomes" id="UP000015103">
    <property type="component" value="Unassembled WGS sequence"/>
</dbReference>
<dbReference type="AlphaFoldDB" id="T1I412"/>
<dbReference type="Gene3D" id="3.30.420.40">
    <property type="match status" value="2"/>
</dbReference>
<dbReference type="GO" id="GO:0098797">
    <property type="term" value="C:plasma membrane protein complex"/>
    <property type="evidence" value="ECO:0007669"/>
    <property type="project" value="TreeGrafter"/>
</dbReference>
<dbReference type="InterPro" id="IPR049874">
    <property type="entry name" value="ROK_cs"/>
</dbReference>
<sequence length="276" mass="29569">MVSLISVISTIGIALGVAVLIVGLSAMNGFERELKNRILAVVPHGEMEPVNPPFTGWQNMLPKIEQVPSIVAAAPYVHFTGLLESGARLRAIQMKGVDPQQEQRLSTLPTFVTGNAWANFKAGEQQVILANALICGKKIQLIVIKIMSLGYMRGGDDGALFTANLPATMGKPLQADLQRLSQRDVRMTNDASCFALSEAWEGEFRQYPVVLGLILGTGVGGGLVINGEVIDGRNGITGEFGHFRLPVDALDIMGEDISRVKCGCGQSCCIENYISG</sequence>
<dbReference type="EMBL" id="ACPB03028503">
    <property type="status" value="NOT_ANNOTATED_CDS"/>
    <property type="molecule type" value="Genomic_DNA"/>
</dbReference>
<keyword evidence="2" id="KW-1185">Reference proteome</keyword>
<dbReference type="VEuPathDB" id="VectorBase:RPRC011031"/>
<dbReference type="PROSITE" id="PS01125">
    <property type="entry name" value="ROK"/>
    <property type="match status" value="1"/>
</dbReference>
<dbReference type="SUPFAM" id="SSF53067">
    <property type="entry name" value="Actin-like ATPase domain"/>
    <property type="match status" value="1"/>
</dbReference>